<dbReference type="Proteomes" id="UP001454036">
    <property type="component" value="Unassembled WGS sequence"/>
</dbReference>
<sequence>MRVLPGRPKRCRQKDTSERVEAAAKIAGEKAAEKVAKKNDGVFWASRKGSVIHYKICGAPGHNARSCPRRYLPSIASERGSQPAPSSWKSKGKATVSASQPAPCTTTEEGGSQAATTQRKKRKTGSTRVEE</sequence>
<feature type="region of interest" description="Disordered" evidence="1">
    <location>
        <begin position="76"/>
        <end position="131"/>
    </location>
</feature>
<evidence type="ECO:0008006" key="4">
    <source>
        <dbReference type="Google" id="ProtNLM"/>
    </source>
</evidence>
<comment type="caution">
    <text evidence="2">The sequence shown here is derived from an EMBL/GenBank/DDBJ whole genome shotgun (WGS) entry which is preliminary data.</text>
</comment>
<evidence type="ECO:0000313" key="2">
    <source>
        <dbReference type="EMBL" id="GAA0169938.1"/>
    </source>
</evidence>
<evidence type="ECO:0000256" key="1">
    <source>
        <dbReference type="SAM" id="MobiDB-lite"/>
    </source>
</evidence>
<evidence type="ECO:0000313" key="3">
    <source>
        <dbReference type="Proteomes" id="UP001454036"/>
    </source>
</evidence>
<reference evidence="2 3" key="1">
    <citation type="submission" date="2024-01" db="EMBL/GenBank/DDBJ databases">
        <title>The complete chloroplast genome sequence of Lithospermum erythrorhizon: insights into the phylogenetic relationship among Boraginaceae species and the maternal lineages of purple gromwells.</title>
        <authorList>
            <person name="Okada T."/>
            <person name="Watanabe K."/>
        </authorList>
    </citation>
    <scope>NUCLEOTIDE SEQUENCE [LARGE SCALE GENOMIC DNA]</scope>
</reference>
<name>A0AAV3R4V6_LITER</name>
<dbReference type="EMBL" id="BAABME010007029">
    <property type="protein sequence ID" value="GAA0169938.1"/>
    <property type="molecule type" value="Genomic_DNA"/>
</dbReference>
<protein>
    <recommendedName>
        <fullName evidence="4">CCHC-type domain-containing protein</fullName>
    </recommendedName>
</protein>
<gene>
    <name evidence="2" type="ORF">LIER_24315</name>
</gene>
<proteinExistence type="predicted"/>
<organism evidence="2 3">
    <name type="scientific">Lithospermum erythrorhizon</name>
    <name type="common">Purple gromwell</name>
    <name type="synonym">Lithospermum officinale var. erythrorhizon</name>
    <dbReference type="NCBI Taxonomy" id="34254"/>
    <lineage>
        <taxon>Eukaryota</taxon>
        <taxon>Viridiplantae</taxon>
        <taxon>Streptophyta</taxon>
        <taxon>Embryophyta</taxon>
        <taxon>Tracheophyta</taxon>
        <taxon>Spermatophyta</taxon>
        <taxon>Magnoliopsida</taxon>
        <taxon>eudicotyledons</taxon>
        <taxon>Gunneridae</taxon>
        <taxon>Pentapetalae</taxon>
        <taxon>asterids</taxon>
        <taxon>lamiids</taxon>
        <taxon>Boraginales</taxon>
        <taxon>Boraginaceae</taxon>
        <taxon>Boraginoideae</taxon>
        <taxon>Lithospermeae</taxon>
        <taxon>Lithospermum</taxon>
    </lineage>
</organism>
<dbReference type="AlphaFoldDB" id="A0AAV3R4V6"/>
<keyword evidence="3" id="KW-1185">Reference proteome</keyword>
<feature type="compositionally biased region" description="Polar residues" evidence="1">
    <location>
        <begin position="96"/>
        <end position="117"/>
    </location>
</feature>
<accession>A0AAV3R4V6</accession>
<feature type="compositionally biased region" description="Polar residues" evidence="1">
    <location>
        <begin position="79"/>
        <end position="89"/>
    </location>
</feature>